<reference evidence="1 2" key="1">
    <citation type="submission" date="2009-10" db="EMBL/GenBank/DDBJ databases">
        <title>The Genome Sequence of Cyanophage P-SSP2.</title>
        <authorList>
            <consortium name="The Broad Institute Genome Sequencing Platform"/>
            <person name="Henn M.R."/>
            <person name="Sullivan M.S."/>
            <person name="Osburne M.S."/>
            <person name="Levin J."/>
            <person name="Malboeuf C."/>
            <person name="Casali M."/>
            <person name="Russ C."/>
            <person name="Lennon N."/>
            <person name="Erlich R."/>
            <person name="Young S.K."/>
            <person name="Koehrsen M."/>
            <person name="Yandava C."/>
            <person name="Zeng Q."/>
            <person name="Alvarado L."/>
            <person name="Anderson S."/>
            <person name="Berlin A."/>
            <person name="Borenstein D."/>
            <person name="Chen Z."/>
            <person name="Engels R."/>
            <person name="Freedman E."/>
            <person name="Gellesch M."/>
            <person name="Goldberg J."/>
            <person name="Green L."/>
            <person name="Griggs A."/>
            <person name="Gujja S."/>
            <person name="Heiman D."/>
            <person name="Hepburn T."/>
            <person name="Howarth C."/>
            <person name="Jen D."/>
            <person name="Larson L."/>
            <person name="Lewis B."/>
            <person name="Mehta T."/>
            <person name="Park D."/>
            <person name="Pearson M."/>
            <person name="Roberts A."/>
            <person name="Ryan E."/>
            <person name="Saif S."/>
            <person name="Shea T."/>
            <person name="Shenoy N."/>
            <person name="Sisk P."/>
            <person name="Stolte C."/>
            <person name="Sykes S."/>
            <person name="Walk T."/>
            <person name="White J."/>
            <person name="Yu Q."/>
            <person name="Coleman M.L."/>
            <person name="Huang K.H."/>
            <person name="Weigele P.R."/>
            <person name="DeFrancesco A.S."/>
            <person name="Kern S.E."/>
            <person name="Thompson L.R."/>
            <person name="Fu R."/>
            <person name="Hombeck B."/>
            <person name="Chisholm S.W."/>
            <person name="Haas B."/>
            <person name="Nusbaum C."/>
            <person name="Galagan J."/>
            <person name="Birren B."/>
        </authorList>
    </citation>
    <scope>NUCLEOTIDE SEQUENCE [LARGE SCALE GENOMIC DNA]</scope>
    <source>
        <strain evidence="1">Syn26</strain>
    </source>
</reference>
<dbReference type="GeneID" id="11537991"/>
<dbReference type="Proteomes" id="UP000006536">
    <property type="component" value="Segment"/>
</dbReference>
<gene>
    <name evidence="1" type="ORF">CYLG_00059</name>
</gene>
<name>E3SQP1_9CAUD</name>
<evidence type="ECO:0000313" key="2">
    <source>
        <dbReference type="Proteomes" id="UP000006536"/>
    </source>
</evidence>
<keyword evidence="2" id="KW-1185">Reference proteome</keyword>
<protein>
    <submittedName>
        <fullName evidence="1">Uncharacterized protein</fullName>
    </submittedName>
</protein>
<organism evidence="1 2">
    <name type="scientific">Cyanophage P-SSP2</name>
    <dbReference type="NCBI Taxonomy" id="444876"/>
    <lineage>
        <taxon>Viruses</taxon>
        <taxon>Duplodnaviria</taxon>
        <taxon>Heunggongvirae</taxon>
        <taxon>Uroviricota</taxon>
        <taxon>Caudoviricetes</taxon>
        <taxon>Autographivirales</taxon>
        <taxon>Sechaudvirinae</taxon>
        <taxon>Tritonvirus</taxon>
        <taxon>Tritonvirus PSSP2</taxon>
    </lineage>
</organism>
<dbReference type="RefSeq" id="YP_005087393.1">
    <property type="nucleotide sequence ID" value="NC_016656.1"/>
</dbReference>
<dbReference type="KEGG" id="vg:11537991"/>
<evidence type="ECO:0000313" key="1">
    <source>
        <dbReference type="EMBL" id="ADP00259.1"/>
    </source>
</evidence>
<proteinExistence type="predicted"/>
<dbReference type="EMBL" id="GU071107">
    <property type="protein sequence ID" value="ADP00259.1"/>
    <property type="molecule type" value="Genomic_DNA"/>
</dbReference>
<sequence>MTKPSTEQLKETLQQLVKQHNEAVEVQNNCKQQIIGIQAVIADREDGNTNDSTSTDTED</sequence>
<accession>E3SQP1</accession>
<dbReference type="OrthoDB" id="38683at10239"/>